<keyword evidence="3" id="KW-1185">Reference proteome</keyword>
<feature type="compositionally biased region" description="Polar residues" evidence="1">
    <location>
        <begin position="338"/>
        <end position="352"/>
    </location>
</feature>
<feature type="compositionally biased region" description="Basic and acidic residues" evidence="1">
    <location>
        <begin position="412"/>
        <end position="436"/>
    </location>
</feature>
<feature type="compositionally biased region" description="Basic and acidic residues" evidence="1">
    <location>
        <begin position="463"/>
        <end position="473"/>
    </location>
</feature>
<feature type="compositionally biased region" description="Basic and acidic residues" evidence="1">
    <location>
        <begin position="208"/>
        <end position="221"/>
    </location>
</feature>
<gene>
    <name evidence="2" type="ORF">FVE85_7132</name>
</gene>
<comment type="caution">
    <text evidence="2">The sequence shown here is derived from an EMBL/GenBank/DDBJ whole genome shotgun (WGS) entry which is preliminary data.</text>
</comment>
<protein>
    <submittedName>
        <fullName evidence="2">Uncharacterized protein</fullName>
    </submittedName>
</protein>
<proteinExistence type="predicted"/>
<feature type="compositionally biased region" description="Low complexity" evidence="1">
    <location>
        <begin position="823"/>
        <end position="838"/>
    </location>
</feature>
<evidence type="ECO:0000256" key="1">
    <source>
        <dbReference type="SAM" id="MobiDB-lite"/>
    </source>
</evidence>
<evidence type="ECO:0000313" key="2">
    <source>
        <dbReference type="EMBL" id="KAA8499547.1"/>
    </source>
</evidence>
<feature type="region of interest" description="Disordered" evidence="1">
    <location>
        <begin position="84"/>
        <end position="131"/>
    </location>
</feature>
<feature type="region of interest" description="Disordered" evidence="1">
    <location>
        <begin position="198"/>
        <end position="267"/>
    </location>
</feature>
<feature type="compositionally biased region" description="Low complexity" evidence="1">
    <location>
        <begin position="686"/>
        <end position="695"/>
    </location>
</feature>
<dbReference type="OrthoDB" id="5506at2759"/>
<accession>A0A5J4ZA92</accession>
<dbReference type="AlphaFoldDB" id="A0A5J4ZA92"/>
<feature type="compositionally biased region" description="Low complexity" evidence="1">
    <location>
        <begin position="102"/>
        <end position="113"/>
    </location>
</feature>
<organism evidence="2 3">
    <name type="scientific">Porphyridium purpureum</name>
    <name type="common">Red alga</name>
    <name type="synonym">Porphyridium cruentum</name>
    <dbReference type="NCBI Taxonomy" id="35688"/>
    <lineage>
        <taxon>Eukaryota</taxon>
        <taxon>Rhodophyta</taxon>
        <taxon>Bangiophyceae</taxon>
        <taxon>Porphyridiales</taxon>
        <taxon>Porphyridiaceae</taxon>
        <taxon>Porphyridium</taxon>
    </lineage>
</organism>
<feature type="compositionally biased region" description="Polar residues" evidence="1">
    <location>
        <begin position="663"/>
        <end position="674"/>
    </location>
</feature>
<reference evidence="3" key="1">
    <citation type="journal article" date="2019" name="Nat. Commun.">
        <title>Expansion of phycobilisome linker gene families in mesophilic red algae.</title>
        <authorList>
            <person name="Lee J."/>
            <person name="Kim D."/>
            <person name="Bhattacharya D."/>
            <person name="Yoon H.S."/>
        </authorList>
    </citation>
    <scope>NUCLEOTIDE SEQUENCE [LARGE SCALE GENOMIC DNA]</scope>
    <source>
        <strain evidence="3">CCMP 1328</strain>
    </source>
</reference>
<feature type="compositionally biased region" description="Basic and acidic residues" evidence="1">
    <location>
        <begin position="704"/>
        <end position="725"/>
    </location>
</feature>
<feature type="region of interest" description="Disordered" evidence="1">
    <location>
        <begin position="321"/>
        <end position="358"/>
    </location>
</feature>
<dbReference type="Proteomes" id="UP000324585">
    <property type="component" value="Unassembled WGS sequence"/>
</dbReference>
<sequence length="862" mass="93464">MEEQTRAPRRSRCAVEMFVGANVPTFVRATAARACVNSPLKWDPGRQPEARRLLLRTRVITAMAKPGEPDKKRSWWDSLASFFDSSRGRSRGSERSENAGPSADAQSSSVQDSTGPASSGPTYSANVASPPLKGFEPADWMKEFAEELGPVYDETPVSQKELEAAAAEFASGEGFDPLETPEEDVSKGWEMWQAALKRNANAEETEEGAARERDKKAEVDVWRSTARELGSTDGSTSAPHDDAGGDLGGIENFPNVEDILGNGAQAPSQEGLWEIARDITRESADMQERLKDEVENYNPESESELYRDAARDILDQRQQQLNVSKSESLNEEAVPLEDSTQQDLQSLASGSLETPEDEVAAGWALWQNALVREVEEEEAGGPATRDFKAEVDKWRSAARDLGSTGASSAEFARPDDPAADERPKIRDQRQDEKEELGGVENFPDVESILGAQPEVSPPSQWNPDRDWARFDDQARAKQLEVEKERRAEIREALSRELEGGSFSAEEALSPDTSKGFQYVDARGKTWTVQDVVEQYGGKMQDGKNENAERQSFQDGPKDDDLLPDDEPSLTSQDVLKDLVEDASIQGSEDEDDSAGAGPSSEQPDQVRSFLSKLASRRGGGSTYGSDAVLGDLDEDIPMRDPAMESQYWLNSAREIVGSKDNEQSSGDASSPQGLSSTASEEESRSAWDAWSSASEKWGQAVAESRPERDLKAEVNKWRTSAREVSSECTSSDVSSSGGASAGGGVNNAGAGSSDWGTGLDPNPMASERSAWETWSASNPVSGSSGTNLWFENRADYAASRGGKTDVSEAAQPSFWRDVAREVGSNSTEQASSSSAGSNIEFWRDAARDLGTPSRADPSSDSD</sequence>
<dbReference type="EMBL" id="VRMN01000001">
    <property type="protein sequence ID" value="KAA8499547.1"/>
    <property type="molecule type" value="Genomic_DNA"/>
</dbReference>
<name>A0A5J4ZA92_PORPP</name>
<feature type="region of interest" description="Disordered" evidence="1">
    <location>
        <begin position="398"/>
        <end position="473"/>
    </location>
</feature>
<feature type="region of interest" description="Disordered" evidence="1">
    <location>
        <begin position="536"/>
        <end position="788"/>
    </location>
</feature>
<evidence type="ECO:0000313" key="3">
    <source>
        <dbReference type="Proteomes" id="UP000324585"/>
    </source>
</evidence>
<dbReference type="OMA" id="WENWESS"/>
<feature type="compositionally biased region" description="Polar residues" evidence="1">
    <location>
        <begin position="114"/>
        <end position="127"/>
    </location>
</feature>
<feature type="region of interest" description="Disordered" evidence="1">
    <location>
        <begin position="821"/>
        <end position="862"/>
    </location>
</feature>
<feature type="compositionally biased region" description="Polar residues" evidence="1">
    <location>
        <begin position="772"/>
        <end position="788"/>
    </location>
</feature>